<dbReference type="Pfam" id="PF01966">
    <property type="entry name" value="HD"/>
    <property type="match status" value="1"/>
</dbReference>
<dbReference type="InterPro" id="IPR003607">
    <property type="entry name" value="HD/PDEase_dom"/>
</dbReference>
<reference evidence="2 3" key="1">
    <citation type="submission" date="2021-01" db="EMBL/GenBank/DDBJ databases">
        <title>Genomic Encyclopedia of Type Strains, Phase IV (KMG-IV): sequencing the most valuable type-strain genomes for metagenomic binning, comparative biology and taxonomic classification.</title>
        <authorList>
            <person name="Goeker M."/>
        </authorList>
    </citation>
    <scope>NUCLEOTIDE SEQUENCE [LARGE SCALE GENOMIC DNA]</scope>
    <source>
        <strain evidence="2 3">DSM 25890</strain>
    </source>
</reference>
<sequence length="159" mass="18636">MERINNILKHPQYIENMNRLMKAEKQREFCRHTIQHFLDVARIAYIKSLEKGLKLDQEVIYGAALLHDIGRWKQYEDGSDHALVSSSLAKGILIDCDFGEDEITMIRQAIEKHRRGTDLITELDVVIYEGDKASRLCNECKMRNECNRLEDGDEFFLQY</sequence>
<name>A0ABS2NPR7_9FIRM</name>
<dbReference type="EMBL" id="JAFBEE010000008">
    <property type="protein sequence ID" value="MBM7614939.1"/>
    <property type="molecule type" value="Genomic_DNA"/>
</dbReference>
<evidence type="ECO:0000313" key="3">
    <source>
        <dbReference type="Proteomes" id="UP001314796"/>
    </source>
</evidence>
<organism evidence="2 3">
    <name type="scientific">Alkaliphilus hydrothermalis</name>
    <dbReference type="NCBI Taxonomy" id="1482730"/>
    <lineage>
        <taxon>Bacteria</taxon>
        <taxon>Bacillati</taxon>
        <taxon>Bacillota</taxon>
        <taxon>Clostridia</taxon>
        <taxon>Peptostreptococcales</taxon>
        <taxon>Natronincolaceae</taxon>
        <taxon>Alkaliphilus</taxon>
    </lineage>
</organism>
<comment type="caution">
    <text evidence="2">The sequence shown here is derived from an EMBL/GenBank/DDBJ whole genome shotgun (WGS) entry which is preliminary data.</text>
</comment>
<dbReference type="NCBIfam" id="TIGR00277">
    <property type="entry name" value="HDIG"/>
    <property type="match status" value="1"/>
</dbReference>
<keyword evidence="3" id="KW-1185">Reference proteome</keyword>
<evidence type="ECO:0000259" key="1">
    <source>
        <dbReference type="SMART" id="SM00471"/>
    </source>
</evidence>
<proteinExistence type="predicted"/>
<dbReference type="Gene3D" id="1.10.3210.10">
    <property type="entry name" value="Hypothetical protein af1432"/>
    <property type="match status" value="1"/>
</dbReference>
<dbReference type="InterPro" id="IPR006675">
    <property type="entry name" value="HDIG_dom"/>
</dbReference>
<dbReference type="SMART" id="SM00471">
    <property type="entry name" value="HDc"/>
    <property type="match status" value="1"/>
</dbReference>
<dbReference type="RefSeq" id="WP_204401635.1">
    <property type="nucleotide sequence ID" value="NZ_JAFBEE010000008.1"/>
</dbReference>
<dbReference type="Proteomes" id="UP001314796">
    <property type="component" value="Unassembled WGS sequence"/>
</dbReference>
<dbReference type="SUPFAM" id="SSF109604">
    <property type="entry name" value="HD-domain/PDEase-like"/>
    <property type="match status" value="1"/>
</dbReference>
<protein>
    <submittedName>
        <fullName evidence="2">Nucleotidyltransferase with HDIG domain</fullName>
    </submittedName>
</protein>
<feature type="domain" description="HD/PDEase" evidence="1">
    <location>
        <begin position="29"/>
        <end position="145"/>
    </location>
</feature>
<accession>A0ABS2NPR7</accession>
<dbReference type="InterPro" id="IPR006674">
    <property type="entry name" value="HD_domain"/>
</dbReference>
<evidence type="ECO:0000313" key="2">
    <source>
        <dbReference type="EMBL" id="MBM7614939.1"/>
    </source>
</evidence>
<dbReference type="CDD" id="cd00077">
    <property type="entry name" value="HDc"/>
    <property type="match status" value="1"/>
</dbReference>
<gene>
    <name evidence="2" type="ORF">JOC73_001501</name>
</gene>